<evidence type="ECO:0000313" key="3">
    <source>
        <dbReference type="Proteomes" id="UP001596494"/>
    </source>
</evidence>
<dbReference type="RefSeq" id="WP_289217098.1">
    <property type="nucleotide sequence ID" value="NZ_JAPVRC010000012.1"/>
</dbReference>
<name>A0ABW2K0F2_9BACI</name>
<evidence type="ECO:0000313" key="2">
    <source>
        <dbReference type="EMBL" id="MFC7320201.1"/>
    </source>
</evidence>
<keyword evidence="3" id="KW-1185">Reference proteome</keyword>
<sequence length="223" mass="25280">MQGVIVSWSGGKDSALALYKLLNSDEYRVEGLLSTTSSESERLPVHEVRRELIKKQAESLDLPLFEVQLPSNADNETYEHTLSQQFAKFKEQDIEMIAFADLFLQDIREFREKLLERCGMKGVFPLWGIDSSDAASDIIEVGIKTVVITVDTEKLSPKMLGRSYSAGFLKELPDDIDPCGENGEFHTFVYDGPLFNEQINVIAESVFETMNGRFAHIELRYRS</sequence>
<dbReference type="Gene3D" id="3.90.1490.10">
    <property type="entry name" value="putative n-type atp pyrophosphatase, domain 2"/>
    <property type="match status" value="1"/>
</dbReference>
<dbReference type="SUPFAM" id="SSF52402">
    <property type="entry name" value="Adenine nucleotide alpha hydrolases-like"/>
    <property type="match status" value="1"/>
</dbReference>
<dbReference type="GO" id="GO:0017178">
    <property type="term" value="F:diphthine-ammonia ligase activity"/>
    <property type="evidence" value="ECO:0007669"/>
    <property type="project" value="UniProtKB-EC"/>
</dbReference>
<accession>A0ABW2K0F2</accession>
<dbReference type="InterPro" id="IPR014729">
    <property type="entry name" value="Rossmann-like_a/b/a_fold"/>
</dbReference>
<keyword evidence="2" id="KW-0436">Ligase</keyword>
<reference evidence="3" key="1">
    <citation type="journal article" date="2019" name="Int. J. Syst. Evol. Microbiol.">
        <title>The Global Catalogue of Microorganisms (GCM) 10K type strain sequencing project: providing services to taxonomists for standard genome sequencing and annotation.</title>
        <authorList>
            <consortium name="The Broad Institute Genomics Platform"/>
            <consortium name="The Broad Institute Genome Sequencing Center for Infectious Disease"/>
            <person name="Wu L."/>
            <person name="Ma J."/>
        </authorList>
    </citation>
    <scope>NUCLEOTIDE SEQUENCE [LARGE SCALE GENOMIC DNA]</scope>
    <source>
        <strain evidence="3">CCUG 73951</strain>
    </source>
</reference>
<dbReference type="InterPro" id="IPR002761">
    <property type="entry name" value="Diphthami_syn_dom"/>
</dbReference>
<dbReference type="NCBIfam" id="TIGR00290">
    <property type="entry name" value="MJ0570_dom"/>
    <property type="match status" value="1"/>
</dbReference>
<organism evidence="2 3">
    <name type="scientific">Halobacillus campisalis</name>
    <dbReference type="NCBI Taxonomy" id="435909"/>
    <lineage>
        <taxon>Bacteria</taxon>
        <taxon>Bacillati</taxon>
        <taxon>Bacillota</taxon>
        <taxon>Bacilli</taxon>
        <taxon>Bacillales</taxon>
        <taxon>Bacillaceae</taxon>
        <taxon>Halobacillus</taxon>
    </lineage>
</organism>
<dbReference type="Proteomes" id="UP001596494">
    <property type="component" value="Unassembled WGS sequence"/>
</dbReference>
<dbReference type="EC" id="6.3.1.14" evidence="2"/>
<feature type="domain" description="Diphthamide synthase" evidence="1">
    <location>
        <begin position="4"/>
        <end position="219"/>
    </location>
</feature>
<comment type="caution">
    <text evidence="2">The sequence shown here is derived from an EMBL/GenBank/DDBJ whole genome shotgun (WGS) entry which is preliminary data.</text>
</comment>
<dbReference type="EMBL" id="JBHTBY010000004">
    <property type="protein sequence ID" value="MFC7320201.1"/>
    <property type="molecule type" value="Genomic_DNA"/>
</dbReference>
<proteinExistence type="predicted"/>
<dbReference type="Pfam" id="PF01902">
    <property type="entry name" value="Diphthami_syn_2"/>
    <property type="match status" value="1"/>
</dbReference>
<protein>
    <submittedName>
        <fullName evidence="2">Diphthine--ammonia ligase</fullName>
        <ecNumber evidence="2">6.3.1.14</ecNumber>
    </submittedName>
</protein>
<gene>
    <name evidence="2" type="ORF">ACFQMN_04870</name>
</gene>
<evidence type="ECO:0000259" key="1">
    <source>
        <dbReference type="Pfam" id="PF01902"/>
    </source>
</evidence>
<dbReference type="Gene3D" id="3.40.50.620">
    <property type="entry name" value="HUPs"/>
    <property type="match status" value="1"/>
</dbReference>
<dbReference type="CDD" id="cd01994">
    <property type="entry name" value="AANH_PF0828-like"/>
    <property type="match status" value="1"/>
</dbReference>